<proteinExistence type="predicted"/>
<gene>
    <name evidence="6" type="ORF">ACFPM4_11865</name>
</gene>
<comment type="caution">
    <text evidence="6">The sequence shown here is derived from an EMBL/GenBank/DDBJ whole genome shotgun (WGS) entry which is preliminary data.</text>
</comment>
<organism evidence="6 7">
    <name type="scientific">Lederbergia graminis</name>
    <dbReference type="NCBI Taxonomy" id="735518"/>
    <lineage>
        <taxon>Bacteria</taxon>
        <taxon>Bacillati</taxon>
        <taxon>Bacillota</taxon>
        <taxon>Bacilli</taxon>
        <taxon>Bacillales</taxon>
        <taxon>Bacillaceae</taxon>
        <taxon>Lederbergia</taxon>
    </lineage>
</organism>
<dbReference type="Pfam" id="PF20990">
    <property type="entry name" value="DUF2207_C"/>
    <property type="match status" value="1"/>
</dbReference>
<feature type="transmembrane region" description="Helical" evidence="2">
    <location>
        <begin position="436"/>
        <end position="455"/>
    </location>
</feature>
<feature type="signal peptide" evidence="3">
    <location>
        <begin position="1"/>
        <end position="26"/>
    </location>
</feature>
<dbReference type="RefSeq" id="WP_382351812.1">
    <property type="nucleotide sequence ID" value="NZ_JBHSMC010000014.1"/>
</dbReference>
<feature type="transmembrane region" description="Helical" evidence="2">
    <location>
        <begin position="516"/>
        <end position="535"/>
    </location>
</feature>
<feature type="domain" description="DUF2207" evidence="4">
    <location>
        <begin position="30"/>
        <end position="210"/>
    </location>
</feature>
<dbReference type="Pfam" id="PF09972">
    <property type="entry name" value="DUF2207"/>
    <property type="match status" value="1"/>
</dbReference>
<sequence length="644" mass="74965">MHFRYITLFFSAIILTLFLSPSSADARSFSIDSVDIHAFILPDGDLYVEELYTYTFNGSYNGTTRIIGDDDFNGFEFFEAYKVPDDAVMGNIPKDIDPLKVEKDNYTFKIYQSSKDETKKVFYRYRLKDAIRKYEDIGEFYWRFFDEMGEDDLNDLEIFVSLYGKSQLPDNSYGFMHDLTGGTYELRGGGLYYHNKKLPGGEPFELRLLFPNDFLNEMDYTKKEEMLPTFLQEEADYDKKLKRRTQWLPKLESTNSVFLIFLLILCLYSIFYPRRIARLMTRPLRFSQVEQMDSFTLTALLRHLKFQPQDINAALFRLYQNGIVSVERVETNDTDNQNSPDYTFKFVLEKSTAELAEHEKFLINWLFTKSENGKKYFSLDQIPVRTMRDHKENWRKLGELKKAEQTFKMFYKDWKKLAAADKELHELVKPVFFRKVLHYVLTPLWIVWIAVSGILLSMSSMFAIFIGTISLILIYLFVLYKKRGRIYFTIFYFISLIVMNMMGMDYGTENLQVLPFTFMLISVFLPEAYTTYRGASLYKGMKKWRKAVKKNELEISSNSLNTERCYQHAIALGRVEYFHAFYGESITASATEAIYPFLISPLDTATIYSYNYRTIRSTYYRGNSSGSSTGSSGGSGGGGGAGAF</sequence>
<keyword evidence="2" id="KW-1133">Transmembrane helix</keyword>
<keyword evidence="3" id="KW-0732">Signal</keyword>
<dbReference type="EMBL" id="JBHSMC010000014">
    <property type="protein sequence ID" value="MFC5465447.1"/>
    <property type="molecule type" value="Genomic_DNA"/>
</dbReference>
<feature type="chain" id="PRO_5047185973" evidence="3">
    <location>
        <begin position="27"/>
        <end position="644"/>
    </location>
</feature>
<evidence type="ECO:0000256" key="2">
    <source>
        <dbReference type="SAM" id="Phobius"/>
    </source>
</evidence>
<evidence type="ECO:0000313" key="6">
    <source>
        <dbReference type="EMBL" id="MFC5465447.1"/>
    </source>
</evidence>
<protein>
    <submittedName>
        <fullName evidence="6">DUF2207 domain-containing protein</fullName>
    </submittedName>
</protein>
<evidence type="ECO:0000256" key="1">
    <source>
        <dbReference type="SAM" id="MobiDB-lite"/>
    </source>
</evidence>
<evidence type="ECO:0000259" key="5">
    <source>
        <dbReference type="Pfam" id="PF20990"/>
    </source>
</evidence>
<keyword evidence="2" id="KW-0812">Transmembrane</keyword>
<evidence type="ECO:0000256" key="3">
    <source>
        <dbReference type="SAM" id="SignalP"/>
    </source>
</evidence>
<reference evidence="7" key="1">
    <citation type="journal article" date="2019" name="Int. J. Syst. Evol. Microbiol.">
        <title>The Global Catalogue of Microorganisms (GCM) 10K type strain sequencing project: providing services to taxonomists for standard genome sequencing and annotation.</title>
        <authorList>
            <consortium name="The Broad Institute Genomics Platform"/>
            <consortium name="The Broad Institute Genome Sequencing Center for Infectious Disease"/>
            <person name="Wu L."/>
            <person name="Ma J."/>
        </authorList>
    </citation>
    <scope>NUCLEOTIDE SEQUENCE [LARGE SCALE GENOMIC DNA]</scope>
    <source>
        <strain evidence="7">CGMCC 1.12237</strain>
    </source>
</reference>
<keyword evidence="2" id="KW-0472">Membrane</keyword>
<evidence type="ECO:0000313" key="7">
    <source>
        <dbReference type="Proteomes" id="UP001596147"/>
    </source>
</evidence>
<feature type="region of interest" description="Disordered" evidence="1">
    <location>
        <begin position="623"/>
        <end position="644"/>
    </location>
</feature>
<feature type="compositionally biased region" description="Gly residues" evidence="1">
    <location>
        <begin position="631"/>
        <end position="644"/>
    </location>
</feature>
<keyword evidence="7" id="KW-1185">Reference proteome</keyword>
<dbReference type="InterPro" id="IPR018702">
    <property type="entry name" value="DUF2207"/>
</dbReference>
<dbReference type="InterPro" id="IPR048389">
    <property type="entry name" value="YciQ-like_C"/>
</dbReference>
<dbReference type="Proteomes" id="UP001596147">
    <property type="component" value="Unassembled WGS sequence"/>
</dbReference>
<feature type="transmembrane region" description="Helical" evidence="2">
    <location>
        <begin position="486"/>
        <end position="504"/>
    </location>
</feature>
<accession>A0ABW0LKC0</accession>
<evidence type="ECO:0000259" key="4">
    <source>
        <dbReference type="Pfam" id="PF09972"/>
    </source>
</evidence>
<feature type="domain" description="Predicted membrane protein YciQ-like C-terminal" evidence="5">
    <location>
        <begin position="299"/>
        <end position="485"/>
    </location>
</feature>
<feature type="transmembrane region" description="Helical" evidence="2">
    <location>
        <begin position="253"/>
        <end position="272"/>
    </location>
</feature>
<name>A0ABW0LKC0_9BACI</name>
<feature type="transmembrane region" description="Helical" evidence="2">
    <location>
        <begin position="461"/>
        <end position="479"/>
    </location>
</feature>